<keyword evidence="2" id="KW-1185">Reference proteome</keyword>
<evidence type="ECO:0000313" key="2">
    <source>
        <dbReference type="Proteomes" id="UP000638648"/>
    </source>
</evidence>
<reference evidence="1" key="1">
    <citation type="submission" date="2020-10" db="EMBL/GenBank/DDBJ databases">
        <title>Sequencing the genomes of 1000 actinobacteria strains.</title>
        <authorList>
            <person name="Klenk H.-P."/>
        </authorList>
    </citation>
    <scope>NUCLEOTIDE SEQUENCE</scope>
    <source>
        <strain evidence="1">DSM 45354</strain>
    </source>
</reference>
<protein>
    <submittedName>
        <fullName evidence="1">Transposase</fullName>
    </submittedName>
</protein>
<gene>
    <name evidence="1" type="ORF">HEB94_000390</name>
</gene>
<dbReference type="PANTHER" id="PTHR35004:SF7">
    <property type="entry name" value="INTEGRASE PROTEIN"/>
    <property type="match status" value="1"/>
</dbReference>
<dbReference type="Proteomes" id="UP000638648">
    <property type="component" value="Unassembled WGS sequence"/>
</dbReference>
<sequence>MASQAEKVALYASIRRDSRAGMSGRALEHKYGVSRRTVAKALASVWPEPRKKLPPRKTRLDPFKPLIDQMLRADLDAPRKQRHTVKRIFDRLVEEHGAPEVSYPMVRAYVAWRRPEIRTEAGRGPPKGFVPQSHQPGVEAEVDFGEVAVRLAGEQVKLVLFALRLSYSGKAVHRIFASGGQEAFLEGHVHAFRVLGGMLTGKVRYDNLKAAVAQVLGFTRARVETARWIAFRSHMGFEAFYCQPGIEGAHEKGGVEGDIGWFRRNHLVPVPR</sequence>
<organism evidence="1 2">
    <name type="scientific">Actinopolymorpha pittospori</name>
    <dbReference type="NCBI Taxonomy" id="648752"/>
    <lineage>
        <taxon>Bacteria</taxon>
        <taxon>Bacillati</taxon>
        <taxon>Actinomycetota</taxon>
        <taxon>Actinomycetes</taxon>
        <taxon>Propionibacteriales</taxon>
        <taxon>Actinopolymorphaceae</taxon>
        <taxon>Actinopolymorpha</taxon>
    </lineage>
</organism>
<name>A0A927R5P9_9ACTN</name>
<dbReference type="NCBIfam" id="NF033546">
    <property type="entry name" value="transpos_IS21"/>
    <property type="match status" value="1"/>
</dbReference>
<proteinExistence type="predicted"/>
<dbReference type="AlphaFoldDB" id="A0A927R5P9"/>
<dbReference type="EMBL" id="JADBEM010000001">
    <property type="protein sequence ID" value="MBE1603542.1"/>
    <property type="molecule type" value="Genomic_DNA"/>
</dbReference>
<dbReference type="RefSeq" id="WP_238361384.1">
    <property type="nucleotide sequence ID" value="NZ_BAABJL010000154.1"/>
</dbReference>
<comment type="caution">
    <text evidence="1">The sequence shown here is derived from an EMBL/GenBank/DDBJ whole genome shotgun (WGS) entry which is preliminary data.</text>
</comment>
<dbReference type="PANTHER" id="PTHR35004">
    <property type="entry name" value="TRANSPOSASE RV3428C-RELATED"/>
    <property type="match status" value="1"/>
</dbReference>
<evidence type="ECO:0000313" key="1">
    <source>
        <dbReference type="EMBL" id="MBE1603542.1"/>
    </source>
</evidence>
<accession>A0A927R5P9</accession>